<feature type="compositionally biased region" description="Low complexity" evidence="1">
    <location>
        <begin position="252"/>
        <end position="263"/>
    </location>
</feature>
<dbReference type="AlphaFoldDB" id="A0A8E2JY11"/>
<gene>
    <name evidence="2" type="ORF">AOQ84DRAFT_111211</name>
</gene>
<name>A0A8E2JY11_9PEZI</name>
<dbReference type="Proteomes" id="UP000250140">
    <property type="component" value="Unassembled WGS sequence"/>
</dbReference>
<accession>A0A8E2JY11</accession>
<protein>
    <submittedName>
        <fullName evidence="2">Uncharacterized protein</fullName>
    </submittedName>
</protein>
<evidence type="ECO:0000256" key="1">
    <source>
        <dbReference type="SAM" id="MobiDB-lite"/>
    </source>
</evidence>
<feature type="region of interest" description="Disordered" evidence="1">
    <location>
        <begin position="71"/>
        <end position="273"/>
    </location>
</feature>
<sequence length="273" mass="28071">MDFISNIISNSVAGFVEAGTRTAGGYAGDALIRAGDFIESAGQGIGTSVENAATSYASKVAGQGVVATKANLPKSQTPKTKAITSGKTSGTRPTTLQRSYSSPAPSQSKKTPVTAIKGASTSTGKQVTPKKPTPFLSTSTSTSTNTSKPDSSLPKPYPGTTTYPSKVDAPKPKPYPGTTTYPSKVDAPKPKPYPGTTTYPSKADSSKPKPYLSTTSNPSKTGALGPSDSKPYPGTTIYPNSGKKTAVKPAKKAPIPAKAPTKPEGTFNHIQLK</sequence>
<dbReference type="EMBL" id="KV748728">
    <property type="protein sequence ID" value="OCL13384.1"/>
    <property type="molecule type" value="Genomic_DNA"/>
</dbReference>
<evidence type="ECO:0000313" key="2">
    <source>
        <dbReference type="EMBL" id="OCL13384.1"/>
    </source>
</evidence>
<evidence type="ECO:0000313" key="3">
    <source>
        <dbReference type="Proteomes" id="UP000250140"/>
    </source>
</evidence>
<organism evidence="2 3">
    <name type="scientific">Glonium stellatum</name>
    <dbReference type="NCBI Taxonomy" id="574774"/>
    <lineage>
        <taxon>Eukaryota</taxon>
        <taxon>Fungi</taxon>
        <taxon>Dikarya</taxon>
        <taxon>Ascomycota</taxon>
        <taxon>Pezizomycotina</taxon>
        <taxon>Dothideomycetes</taxon>
        <taxon>Pleosporomycetidae</taxon>
        <taxon>Gloniales</taxon>
        <taxon>Gloniaceae</taxon>
        <taxon>Glonium</taxon>
    </lineage>
</organism>
<reference evidence="2 3" key="1">
    <citation type="journal article" date="2016" name="Nat. Commun.">
        <title>Ectomycorrhizal ecology is imprinted in the genome of the dominant symbiotic fungus Cenococcum geophilum.</title>
        <authorList>
            <consortium name="DOE Joint Genome Institute"/>
            <person name="Peter M."/>
            <person name="Kohler A."/>
            <person name="Ohm R.A."/>
            <person name="Kuo A."/>
            <person name="Krutzmann J."/>
            <person name="Morin E."/>
            <person name="Arend M."/>
            <person name="Barry K.W."/>
            <person name="Binder M."/>
            <person name="Choi C."/>
            <person name="Clum A."/>
            <person name="Copeland A."/>
            <person name="Grisel N."/>
            <person name="Haridas S."/>
            <person name="Kipfer T."/>
            <person name="LaButti K."/>
            <person name="Lindquist E."/>
            <person name="Lipzen A."/>
            <person name="Maire R."/>
            <person name="Meier B."/>
            <person name="Mihaltcheva S."/>
            <person name="Molinier V."/>
            <person name="Murat C."/>
            <person name="Poggeler S."/>
            <person name="Quandt C.A."/>
            <person name="Sperisen C."/>
            <person name="Tritt A."/>
            <person name="Tisserant E."/>
            <person name="Crous P.W."/>
            <person name="Henrissat B."/>
            <person name="Nehls U."/>
            <person name="Egli S."/>
            <person name="Spatafora J.W."/>
            <person name="Grigoriev I.V."/>
            <person name="Martin F.M."/>
        </authorList>
    </citation>
    <scope>NUCLEOTIDE SEQUENCE [LARGE SCALE GENOMIC DNA]</scope>
    <source>
        <strain evidence="2 3">CBS 207.34</strain>
    </source>
</reference>
<proteinExistence type="predicted"/>
<feature type="compositionally biased region" description="Polar residues" evidence="1">
    <location>
        <begin position="73"/>
        <end position="111"/>
    </location>
</feature>
<dbReference type="OrthoDB" id="3942521at2759"/>
<keyword evidence="3" id="KW-1185">Reference proteome</keyword>
<feature type="compositionally biased region" description="Low complexity" evidence="1">
    <location>
        <begin position="129"/>
        <end position="152"/>
    </location>
</feature>